<accession>A0A7C9BJR8</accession>
<evidence type="ECO:0008006" key="3">
    <source>
        <dbReference type="Google" id="ProtNLM"/>
    </source>
</evidence>
<dbReference type="Proteomes" id="UP000479293">
    <property type="component" value="Unassembled WGS sequence"/>
</dbReference>
<organism evidence="1 2">
    <name type="scientific">Salmonirosea aquatica</name>
    <dbReference type="NCBI Taxonomy" id="2654236"/>
    <lineage>
        <taxon>Bacteria</taxon>
        <taxon>Pseudomonadati</taxon>
        <taxon>Bacteroidota</taxon>
        <taxon>Cytophagia</taxon>
        <taxon>Cytophagales</taxon>
        <taxon>Spirosomataceae</taxon>
        <taxon>Salmonirosea</taxon>
    </lineage>
</organism>
<comment type="caution">
    <text evidence="1">The sequence shown here is derived from an EMBL/GenBank/DDBJ whole genome shotgun (WGS) entry which is preliminary data.</text>
</comment>
<evidence type="ECO:0000313" key="1">
    <source>
        <dbReference type="EMBL" id="MPR36921.1"/>
    </source>
</evidence>
<dbReference type="EMBL" id="WHLY01000002">
    <property type="protein sequence ID" value="MPR36921.1"/>
    <property type="molecule type" value="Genomic_DNA"/>
</dbReference>
<name>A0A7C9BJR8_9BACT</name>
<reference evidence="1 2" key="1">
    <citation type="submission" date="2019-10" db="EMBL/GenBank/DDBJ databases">
        <title>Draft Genome Sequence of Cytophagaceae sp. SJW1-29.</title>
        <authorList>
            <person name="Choi A."/>
        </authorList>
    </citation>
    <scope>NUCLEOTIDE SEQUENCE [LARGE SCALE GENOMIC DNA]</scope>
    <source>
        <strain evidence="1 2">SJW1-29</strain>
    </source>
</reference>
<evidence type="ECO:0000313" key="2">
    <source>
        <dbReference type="Proteomes" id="UP000479293"/>
    </source>
</evidence>
<keyword evidence="2" id="KW-1185">Reference proteome</keyword>
<sequence length="104" mass="12595">MQSIYLKDVRRQVDLLTRLDDRTFSITYRKKDGRYGEKRYCRNRSGSVQQEKKSDLLSVRHETRRAGYLRFEFRDQGQGGRWLKREILLCLLVTFNGHLIDHRF</sequence>
<dbReference type="AlphaFoldDB" id="A0A7C9BJR8"/>
<proteinExistence type="predicted"/>
<dbReference type="RefSeq" id="WP_152765239.1">
    <property type="nucleotide sequence ID" value="NZ_WHLY01000002.1"/>
</dbReference>
<protein>
    <recommendedName>
        <fullName evidence="3">WYL domain-containing protein</fullName>
    </recommendedName>
</protein>
<gene>
    <name evidence="1" type="ORF">GBK04_27210</name>
</gene>